<name>A0ABR7KZT0_9PSEU</name>
<dbReference type="InterPro" id="IPR050627">
    <property type="entry name" value="Nitroreductase/BluB"/>
</dbReference>
<dbReference type="Proteomes" id="UP000734823">
    <property type="component" value="Unassembled WGS sequence"/>
</dbReference>
<dbReference type="Gene3D" id="3.40.109.10">
    <property type="entry name" value="NADH Oxidase"/>
    <property type="match status" value="2"/>
</dbReference>
<feature type="region of interest" description="Disordered" evidence="1">
    <location>
        <begin position="194"/>
        <end position="214"/>
    </location>
</feature>
<sequence>MTAPELDRVTVNDAIELAARAPSVHNSQPWRWLIGDDSVHLMADWSRQVPATDPQGRDLLISCGAALHHLRVAFAALGYATLVHRIPNPAAPDHLAAVEFVPAEPSREDVALATAITRRRTDRRAYSSWPVPAELMDLLVERAAHEGVLAIPVADTETRYRLAVAMELAAERQQHDPEYAAEIAQWSGRSRVSTDGVPAAAAPAGSEHHGDTRMRTFTGGELRESPVRRNEPDAAELIVLATPGDDALSRLRAGEAASAVLLTATELGLATCPLSQGIEVADSRILIRDTVLDGAAIPQLVLRVGWAPTSAEPLPASARRAVADISAPL</sequence>
<evidence type="ECO:0000259" key="2">
    <source>
        <dbReference type="Pfam" id="PF00881"/>
    </source>
</evidence>
<protein>
    <submittedName>
        <fullName evidence="3">Nitroreductase family protein</fullName>
    </submittedName>
</protein>
<dbReference type="NCBIfam" id="NF047509">
    <property type="entry name" value="Rv3131_FMN_oxido"/>
    <property type="match status" value="1"/>
</dbReference>
<reference evidence="3 4" key="1">
    <citation type="submission" date="2020-06" db="EMBL/GenBank/DDBJ databases">
        <title>Actinokineospora xiongansis sp. nov., isolated from soil of Baiyangdian.</title>
        <authorList>
            <person name="Zhang X."/>
        </authorList>
    </citation>
    <scope>NUCLEOTIDE SEQUENCE [LARGE SCALE GENOMIC DNA]</scope>
    <source>
        <strain evidence="3 4">HBU206404</strain>
    </source>
</reference>
<evidence type="ECO:0000256" key="1">
    <source>
        <dbReference type="SAM" id="MobiDB-lite"/>
    </source>
</evidence>
<accession>A0ABR7KZT0</accession>
<dbReference type="InterPro" id="IPR029479">
    <property type="entry name" value="Nitroreductase"/>
</dbReference>
<proteinExistence type="predicted"/>
<dbReference type="Pfam" id="PF00881">
    <property type="entry name" value="Nitroreductase"/>
    <property type="match status" value="1"/>
</dbReference>
<dbReference type="SUPFAM" id="SSF55469">
    <property type="entry name" value="FMN-dependent nitroreductase-like"/>
    <property type="match status" value="2"/>
</dbReference>
<comment type="caution">
    <text evidence="3">The sequence shown here is derived from an EMBL/GenBank/DDBJ whole genome shotgun (WGS) entry which is preliminary data.</text>
</comment>
<dbReference type="RefSeq" id="WP_187217910.1">
    <property type="nucleotide sequence ID" value="NZ_JABVED010000001.1"/>
</dbReference>
<dbReference type="EMBL" id="JABVED010000001">
    <property type="protein sequence ID" value="MBC6445857.1"/>
    <property type="molecule type" value="Genomic_DNA"/>
</dbReference>
<evidence type="ECO:0000313" key="3">
    <source>
        <dbReference type="EMBL" id="MBC6445857.1"/>
    </source>
</evidence>
<dbReference type="InterPro" id="IPR000415">
    <property type="entry name" value="Nitroreductase-like"/>
</dbReference>
<dbReference type="PANTHER" id="PTHR23026:SF123">
    <property type="entry name" value="NAD(P)H NITROREDUCTASE RV3131-RELATED"/>
    <property type="match status" value="1"/>
</dbReference>
<organism evidence="3 4">
    <name type="scientific">Actinokineospora xionganensis</name>
    <dbReference type="NCBI Taxonomy" id="2684470"/>
    <lineage>
        <taxon>Bacteria</taxon>
        <taxon>Bacillati</taxon>
        <taxon>Actinomycetota</taxon>
        <taxon>Actinomycetes</taxon>
        <taxon>Pseudonocardiales</taxon>
        <taxon>Pseudonocardiaceae</taxon>
        <taxon>Actinokineospora</taxon>
    </lineage>
</organism>
<feature type="domain" description="Nitroreductase" evidence="2">
    <location>
        <begin position="116"/>
        <end position="286"/>
    </location>
</feature>
<gene>
    <name evidence="3" type="ORF">GPZ80_01565</name>
</gene>
<evidence type="ECO:0000313" key="4">
    <source>
        <dbReference type="Proteomes" id="UP000734823"/>
    </source>
</evidence>
<keyword evidence="4" id="KW-1185">Reference proteome</keyword>
<dbReference type="PANTHER" id="PTHR23026">
    <property type="entry name" value="NADPH NITROREDUCTASE"/>
    <property type="match status" value="1"/>
</dbReference>